<dbReference type="Proteomes" id="UP000242687">
    <property type="component" value="Unassembled WGS sequence"/>
</dbReference>
<dbReference type="EMBL" id="PGFJ01000001">
    <property type="protein sequence ID" value="PJJ83564.1"/>
    <property type="molecule type" value="Genomic_DNA"/>
</dbReference>
<evidence type="ECO:0000313" key="1">
    <source>
        <dbReference type="EMBL" id="PJJ83564.1"/>
    </source>
</evidence>
<evidence type="ECO:0000313" key="2">
    <source>
        <dbReference type="Proteomes" id="UP000242687"/>
    </source>
</evidence>
<protein>
    <submittedName>
        <fullName evidence="1">Uncharacterized protein DUF4249</fullName>
    </submittedName>
</protein>
<reference evidence="1 2" key="1">
    <citation type="submission" date="2017-11" db="EMBL/GenBank/DDBJ databases">
        <title>Genomic Encyclopedia of Archaeal and Bacterial Type Strains, Phase II (KMG-II): From Individual Species to Whole Genera.</title>
        <authorList>
            <person name="Goeker M."/>
        </authorList>
    </citation>
    <scope>NUCLEOTIDE SEQUENCE [LARGE SCALE GENOMIC DNA]</scope>
    <source>
        <strain evidence="1 2">DSM 28175</strain>
    </source>
</reference>
<dbReference type="PROSITE" id="PS51257">
    <property type="entry name" value="PROKAR_LIPOPROTEIN"/>
    <property type="match status" value="1"/>
</dbReference>
<dbReference type="Pfam" id="PF14054">
    <property type="entry name" value="DUF4249"/>
    <property type="match status" value="1"/>
</dbReference>
<accession>A0A2H9VRX0</accession>
<keyword evidence="2" id="KW-1185">Reference proteome</keyword>
<dbReference type="InterPro" id="IPR025345">
    <property type="entry name" value="DUF4249"/>
</dbReference>
<dbReference type="OrthoDB" id="637707at2"/>
<dbReference type="RefSeq" id="WP_100339818.1">
    <property type="nucleotide sequence ID" value="NZ_PGFJ01000001.1"/>
</dbReference>
<gene>
    <name evidence="1" type="ORF">CLV57_0549</name>
</gene>
<proteinExistence type="predicted"/>
<comment type="caution">
    <text evidence="1">The sequence shown here is derived from an EMBL/GenBank/DDBJ whole genome shotgun (WGS) entry which is preliminary data.</text>
</comment>
<name>A0A2H9VRX0_9SPHI</name>
<organism evidence="1 2">
    <name type="scientific">Mucilaginibacter auburnensis</name>
    <dbReference type="NCBI Taxonomy" id="1457233"/>
    <lineage>
        <taxon>Bacteria</taxon>
        <taxon>Pseudomonadati</taxon>
        <taxon>Bacteroidota</taxon>
        <taxon>Sphingobacteriia</taxon>
        <taxon>Sphingobacteriales</taxon>
        <taxon>Sphingobacteriaceae</taxon>
        <taxon>Mucilaginibacter</taxon>
    </lineage>
</organism>
<sequence length="264" mass="29279">MKALHVPIFLVLLAIAFTSCEKVIDLELKDAAPQLVIEGGISNAPQILTVKISRTVPFDQPNAFPGVSGATVRLTSGTTTLNFAETSKGVYQVGPVSGRSGRSYNLQVDVEGQTYKATSTMPTQVLIDSIAIDEDGFRGRDKKTMVVYLKDPSNQKNQYRFLMKVNDVLIKQVFTRNDEFSNGNVIRVPLFQDDVEIKTGDRIDIEMQCIDEANYTYWFTFSKQSGNAQGNASVSPTNPPNNFDKPVLGYFSAYTTDRRIVNIK</sequence>
<dbReference type="AlphaFoldDB" id="A0A2H9VRX0"/>